<evidence type="ECO:0000256" key="1">
    <source>
        <dbReference type="SAM" id="Phobius"/>
    </source>
</evidence>
<keyword evidence="1" id="KW-0812">Transmembrane</keyword>
<dbReference type="AlphaFoldDB" id="A0A428N906"/>
<dbReference type="Pfam" id="PF09960">
    <property type="entry name" value="DUF2194"/>
    <property type="match status" value="1"/>
</dbReference>
<feature type="transmembrane region" description="Helical" evidence="1">
    <location>
        <begin position="5"/>
        <end position="25"/>
    </location>
</feature>
<dbReference type="RefSeq" id="WP_125554331.1">
    <property type="nucleotide sequence ID" value="NZ_RBVX01000002.1"/>
</dbReference>
<dbReference type="SUPFAM" id="SSF52317">
    <property type="entry name" value="Class I glutamine amidotransferase-like"/>
    <property type="match status" value="1"/>
</dbReference>
<dbReference type="OrthoDB" id="9761886at2"/>
<name>A0A428N906_9BACI</name>
<proteinExistence type="predicted"/>
<accession>A0A428N906</accession>
<sequence length="615" mass="69768">MKKVWLKLVVIVLFFIISIGVFQFYNTGNIHSIFTPIHTNSSTPQTMSDDGEKESTTGQQLKTYIYKDDSTLSQDVSENIKQALTYAKIPSEQIGKEDITSITPSPYHVLILTGTQSDNWSLSDIQEFTAGGGRVIIANRFLNKQWDEFVGMEQNNGYAEESVTGLTVKDSLFPGYPDISTDSDFIENSSLDVTLQEDTDVYAETEQTPILWSHSYEEGEVVYWNASMTDEKNFRGLLLHSIGISVPSMVTSQAATKVMFIDDFPAPVPDGSNEAIQRDYDMSIADFYRDIWWEDMKDLGGELNLTYTGAFIGTYRDDMTLDVEDLQRNEEDTMVYFGRELLEQGGEIGFHGYNHQSLVTKEEPIDPTLGYKNWDSRAEMEEGIERSSSFYKYYFPNQKLNTYVPPSNVLNEKGKKALEVTMPQLQTIASLYVGNPEKGDYVQEFELDEEVPDLYHLPRITSDYSFGNMTQFVLNDAIANFGMVSHFIHPDDVLDPDRSHGEGWPQMKAGFEEIFATVDNLYPYLQDLTAAEAREKLLQYEKSNVEVTYTDQSIVIQGDGMVKPFSLLVRLNKNQSLETGTFSFGTIDEMNEKAGLYQITMTEPYATLEMKEGTR</sequence>
<organism evidence="2 3">
    <name type="scientific">Salibacterium salarium</name>
    <dbReference type="NCBI Taxonomy" id="284579"/>
    <lineage>
        <taxon>Bacteria</taxon>
        <taxon>Bacillati</taxon>
        <taxon>Bacillota</taxon>
        <taxon>Bacilli</taxon>
        <taxon>Bacillales</taxon>
        <taxon>Bacillaceae</taxon>
    </lineage>
</organism>
<protein>
    <submittedName>
        <fullName evidence="2">DUF2194 domain-containing protein</fullName>
    </submittedName>
</protein>
<dbReference type="EMBL" id="RBVX01000002">
    <property type="protein sequence ID" value="RSL34830.1"/>
    <property type="molecule type" value="Genomic_DNA"/>
</dbReference>
<dbReference type="Gene3D" id="3.40.50.880">
    <property type="match status" value="1"/>
</dbReference>
<reference evidence="2 3" key="1">
    <citation type="submission" date="2018-10" db="EMBL/GenBank/DDBJ databases">
        <title>Draft genome sequence of Bacillus salarius IM0101, isolated from a hypersaline soil in Inner Mongolia, China.</title>
        <authorList>
            <person name="Yamprayoonswat W."/>
            <person name="Boonvisut S."/>
            <person name="Jumpathong W."/>
            <person name="Sittihan S."/>
            <person name="Ruangsuj P."/>
            <person name="Wanthongcharoen S."/>
            <person name="Thongpramul N."/>
            <person name="Pimmason S."/>
            <person name="Yu B."/>
            <person name="Yasawong M."/>
        </authorList>
    </citation>
    <scope>NUCLEOTIDE SEQUENCE [LARGE SCALE GENOMIC DNA]</scope>
    <source>
        <strain evidence="2 3">IM0101</strain>
    </source>
</reference>
<dbReference type="CDD" id="cd10924">
    <property type="entry name" value="CE4_COG4878"/>
    <property type="match status" value="1"/>
</dbReference>
<keyword evidence="3" id="KW-1185">Reference proteome</keyword>
<comment type="caution">
    <text evidence="2">The sequence shown here is derived from an EMBL/GenBank/DDBJ whole genome shotgun (WGS) entry which is preliminary data.</text>
</comment>
<evidence type="ECO:0000313" key="3">
    <source>
        <dbReference type="Proteomes" id="UP000275076"/>
    </source>
</evidence>
<dbReference type="InterPro" id="IPR018695">
    <property type="entry name" value="DUF2194"/>
</dbReference>
<dbReference type="Proteomes" id="UP000275076">
    <property type="component" value="Unassembled WGS sequence"/>
</dbReference>
<evidence type="ECO:0000313" key="2">
    <source>
        <dbReference type="EMBL" id="RSL34830.1"/>
    </source>
</evidence>
<dbReference type="SUPFAM" id="SSF88713">
    <property type="entry name" value="Glycoside hydrolase/deacetylase"/>
    <property type="match status" value="1"/>
</dbReference>
<dbReference type="GO" id="GO:0005975">
    <property type="term" value="P:carbohydrate metabolic process"/>
    <property type="evidence" value="ECO:0007669"/>
    <property type="project" value="InterPro"/>
</dbReference>
<keyword evidence="1" id="KW-0472">Membrane</keyword>
<dbReference type="InterPro" id="IPR029062">
    <property type="entry name" value="Class_I_gatase-like"/>
</dbReference>
<keyword evidence="1" id="KW-1133">Transmembrane helix</keyword>
<dbReference type="InterPro" id="IPR011330">
    <property type="entry name" value="Glyco_hydro/deAcase_b/a-brl"/>
</dbReference>
<gene>
    <name evidence="2" type="ORF">D7Z54_03040</name>
</gene>